<protein>
    <submittedName>
        <fullName evidence="1">Uncharacterized protein</fullName>
    </submittedName>
</protein>
<comment type="caution">
    <text evidence="1">The sequence shown here is derived from an EMBL/GenBank/DDBJ whole genome shotgun (WGS) entry which is preliminary data.</text>
</comment>
<organism evidence="1 2">
    <name type="scientific">Heterodera trifolii</name>
    <dbReference type="NCBI Taxonomy" id="157864"/>
    <lineage>
        <taxon>Eukaryota</taxon>
        <taxon>Metazoa</taxon>
        <taxon>Ecdysozoa</taxon>
        <taxon>Nematoda</taxon>
        <taxon>Chromadorea</taxon>
        <taxon>Rhabditida</taxon>
        <taxon>Tylenchina</taxon>
        <taxon>Tylenchomorpha</taxon>
        <taxon>Tylenchoidea</taxon>
        <taxon>Heteroderidae</taxon>
        <taxon>Heteroderinae</taxon>
        <taxon>Heterodera</taxon>
    </lineage>
</organism>
<reference evidence="1 2" key="1">
    <citation type="submission" date="2024-10" db="EMBL/GenBank/DDBJ databases">
        <authorList>
            <person name="Kim D."/>
        </authorList>
    </citation>
    <scope>NUCLEOTIDE SEQUENCE [LARGE SCALE GENOMIC DNA]</scope>
    <source>
        <strain evidence="1">BH-2024</strain>
    </source>
</reference>
<dbReference type="Proteomes" id="UP001620626">
    <property type="component" value="Unassembled WGS sequence"/>
</dbReference>
<evidence type="ECO:0000313" key="2">
    <source>
        <dbReference type="Proteomes" id="UP001620626"/>
    </source>
</evidence>
<evidence type="ECO:0000313" key="1">
    <source>
        <dbReference type="EMBL" id="KAL3073792.1"/>
    </source>
</evidence>
<gene>
    <name evidence="1" type="ORF">niasHT_038717</name>
</gene>
<dbReference type="EMBL" id="JBICBT010001311">
    <property type="protein sequence ID" value="KAL3073792.1"/>
    <property type="molecule type" value="Genomic_DNA"/>
</dbReference>
<keyword evidence="2" id="KW-1185">Reference proteome</keyword>
<sequence>MDFDYSAYYNALVFDFKKHYGQHFFKCVLSISFERNGAKNGTTCNAADVTQHHHYLPKDSDRQLRSQSLDYQFLLWRAIGRWKTQAQTMTTPTTMPPSKTLCKDKDRTLTHELSNVRLPGCRLDFVKPQFVPSHHFCCRVRAHKCHIVYSLSHTLMSNTLFSTSDHFLCLGPPVPYNALHAPQHPIRFPIVNVPPLALPHPGATNVASCCACSTSSSSNQRATASAALPGASNVASCCACSTSPSSNQRPTTSAALPGATNVASCCACSITIIQSTAYHSSAAPSGASNVASCCACSTSPLSNQRPTSSAAPSAHLVPSQPWHFPPVIVRVPPVAQRNAALNEALQAPPIVNPLGQNQQQMIRWPRQQWIGRPVGPRSPPH</sequence>
<proteinExistence type="predicted"/>
<name>A0ABD2I0S9_9BILA</name>
<dbReference type="AlphaFoldDB" id="A0ABD2I0S9"/>
<accession>A0ABD2I0S9</accession>